<dbReference type="STRING" id="74649.A0A2P6QDP5"/>
<dbReference type="Pfam" id="PF00035">
    <property type="entry name" value="dsrm"/>
    <property type="match status" value="1"/>
</dbReference>
<feature type="coiled-coil region" evidence="4">
    <location>
        <begin position="125"/>
        <end position="245"/>
    </location>
</feature>
<evidence type="ECO:0000313" key="6">
    <source>
        <dbReference type="EMBL" id="PRQ32300.1"/>
    </source>
</evidence>
<evidence type="ECO:0000256" key="4">
    <source>
        <dbReference type="SAM" id="Coils"/>
    </source>
</evidence>
<evidence type="ECO:0000259" key="5">
    <source>
        <dbReference type="PROSITE" id="PS50137"/>
    </source>
</evidence>
<dbReference type="AlphaFoldDB" id="A0A2P6QDP5"/>
<comment type="caution">
    <text evidence="6">The sequence shown here is derived from an EMBL/GenBank/DDBJ whole genome shotgun (WGS) entry which is preliminary data.</text>
</comment>
<dbReference type="PROSITE" id="PS50137">
    <property type="entry name" value="DS_RBD"/>
    <property type="match status" value="1"/>
</dbReference>
<dbReference type="Gramene" id="PRQ32300">
    <property type="protein sequence ID" value="PRQ32300"/>
    <property type="gene ID" value="RchiOBHm_Chr5g0044861"/>
</dbReference>
<dbReference type="InterPro" id="IPR014720">
    <property type="entry name" value="dsRBD_dom"/>
</dbReference>
<keyword evidence="7" id="KW-1185">Reference proteome</keyword>
<keyword evidence="1" id="KW-0677">Repeat</keyword>
<dbReference type="PANTHER" id="PTHR46031">
    <property type="match status" value="1"/>
</dbReference>
<accession>A0A2P6QDP5</accession>
<feature type="domain" description="DRBM" evidence="5">
    <location>
        <begin position="3"/>
        <end position="72"/>
    </location>
</feature>
<dbReference type="Gene3D" id="3.30.160.20">
    <property type="match status" value="1"/>
</dbReference>
<evidence type="ECO:0000256" key="1">
    <source>
        <dbReference type="ARBA" id="ARBA00022737"/>
    </source>
</evidence>
<proteinExistence type="predicted"/>
<evidence type="ECO:0000256" key="3">
    <source>
        <dbReference type="PROSITE-ProRule" id="PRU00266"/>
    </source>
</evidence>
<evidence type="ECO:0000313" key="7">
    <source>
        <dbReference type="Proteomes" id="UP000238479"/>
    </source>
</evidence>
<organism evidence="6 7">
    <name type="scientific">Rosa chinensis</name>
    <name type="common">China rose</name>
    <dbReference type="NCBI Taxonomy" id="74649"/>
    <lineage>
        <taxon>Eukaryota</taxon>
        <taxon>Viridiplantae</taxon>
        <taxon>Streptophyta</taxon>
        <taxon>Embryophyta</taxon>
        <taxon>Tracheophyta</taxon>
        <taxon>Spermatophyta</taxon>
        <taxon>Magnoliopsida</taxon>
        <taxon>eudicotyledons</taxon>
        <taxon>Gunneridae</taxon>
        <taxon>Pentapetalae</taxon>
        <taxon>rosids</taxon>
        <taxon>fabids</taxon>
        <taxon>Rosales</taxon>
        <taxon>Rosaceae</taxon>
        <taxon>Rosoideae</taxon>
        <taxon>Rosoideae incertae sedis</taxon>
        <taxon>Rosa</taxon>
    </lineage>
</organism>
<dbReference type="PANTHER" id="PTHR46031:SF31">
    <property type="entry name" value="DOUBLE-STRANDED RNA-BINDING PROTEIN 1-LIKE"/>
    <property type="match status" value="1"/>
</dbReference>
<dbReference type="Proteomes" id="UP000238479">
    <property type="component" value="Chromosome 5"/>
</dbReference>
<sequence>MNLNKSKLQEMCQARGWTFPKYSSNQQGPPHRPRFSASVLVHGFTFNTKTMLTSKKEAECCAARLALAYFDENPQPPRPKCTKCFSFPAQPSHIPSLPQPSSPGLPYLTYKEKEIWNETTSTEGKKDTSEERKLWQREKHQLQLKNIELENQIDMKKIELEHCRTELQHMNERAESEQKKAENLIALAEKRKRENEKLHSEIIELKDQLQAKQAVNEDFEAQKKIKALEQMLKEKAQELTDLSEFYNALIFKERSNNDELQGARRELIEGLKNHSKIYIGVREDIG</sequence>
<dbReference type="SUPFAM" id="SSF54768">
    <property type="entry name" value="dsRNA-binding domain-like"/>
    <property type="match status" value="1"/>
</dbReference>
<keyword evidence="2 3" id="KW-0694">RNA-binding</keyword>
<keyword evidence="4" id="KW-0175">Coiled coil</keyword>
<name>A0A2P6QDP5_ROSCH</name>
<reference evidence="6 7" key="1">
    <citation type="journal article" date="2018" name="Nat. Genet.">
        <title>The Rosa genome provides new insights in the design of modern roses.</title>
        <authorList>
            <person name="Bendahmane M."/>
        </authorList>
    </citation>
    <scope>NUCLEOTIDE SEQUENCE [LARGE SCALE GENOMIC DNA]</scope>
    <source>
        <strain evidence="7">cv. Old Blush</strain>
    </source>
</reference>
<dbReference type="GO" id="GO:0003723">
    <property type="term" value="F:RNA binding"/>
    <property type="evidence" value="ECO:0007669"/>
    <property type="project" value="UniProtKB-UniRule"/>
</dbReference>
<dbReference type="SMART" id="SM00358">
    <property type="entry name" value="DSRM"/>
    <property type="match status" value="1"/>
</dbReference>
<dbReference type="EMBL" id="PDCK01000043">
    <property type="protein sequence ID" value="PRQ32300.1"/>
    <property type="molecule type" value="Genomic_DNA"/>
</dbReference>
<evidence type="ECO:0000256" key="2">
    <source>
        <dbReference type="ARBA" id="ARBA00022884"/>
    </source>
</evidence>
<gene>
    <name evidence="6" type="ORF">RchiOBHm_Chr5g0044861</name>
</gene>
<protein>
    <submittedName>
        <fullName evidence="6">Putative double-stranded RNA-binding domain-containing protein</fullName>
    </submittedName>
</protein>